<feature type="signal peptide" evidence="1">
    <location>
        <begin position="1"/>
        <end position="30"/>
    </location>
</feature>
<name>A0A6B1G6B0_9CHLR</name>
<feature type="domain" description="Endonuclease/exonuclease/phosphatase" evidence="2">
    <location>
        <begin position="431"/>
        <end position="558"/>
    </location>
</feature>
<dbReference type="SUPFAM" id="SSF117074">
    <property type="entry name" value="Hypothetical protein PA1324"/>
    <property type="match status" value="1"/>
</dbReference>
<dbReference type="PANTHER" id="PTHR42834:SF1">
    <property type="entry name" value="ENDONUCLEASE_EXONUCLEASE_PHOSPHATASE FAMILY PROTEIN (AFU_ORTHOLOGUE AFUA_3G09210)"/>
    <property type="match status" value="1"/>
</dbReference>
<reference evidence="3" key="1">
    <citation type="submission" date="2019-09" db="EMBL/GenBank/DDBJ databases">
        <title>Characterisation of the sponge microbiome using genome-centric metagenomics.</title>
        <authorList>
            <person name="Engelberts J.P."/>
            <person name="Robbins S.J."/>
            <person name="De Goeij J.M."/>
            <person name="Aranda M."/>
            <person name="Bell S.C."/>
            <person name="Webster N.S."/>
        </authorList>
    </citation>
    <scope>NUCLEOTIDE SEQUENCE</scope>
    <source>
        <strain evidence="3">SB0675_bin_29</strain>
    </source>
</reference>
<comment type="caution">
    <text evidence="3">The sequence shown here is derived from an EMBL/GenBank/DDBJ whole genome shotgun (WGS) entry which is preliminary data.</text>
</comment>
<organism evidence="3">
    <name type="scientific">Caldilineaceae bacterium SB0675_bin_29</name>
    <dbReference type="NCBI Taxonomy" id="2605266"/>
    <lineage>
        <taxon>Bacteria</taxon>
        <taxon>Bacillati</taxon>
        <taxon>Chloroflexota</taxon>
        <taxon>Caldilineae</taxon>
        <taxon>Caldilineales</taxon>
        <taxon>Caldilineaceae</taxon>
    </lineage>
</organism>
<dbReference type="GO" id="GO:0003824">
    <property type="term" value="F:catalytic activity"/>
    <property type="evidence" value="ECO:0007669"/>
    <property type="project" value="InterPro"/>
</dbReference>
<dbReference type="PANTHER" id="PTHR42834">
    <property type="entry name" value="ENDONUCLEASE/EXONUCLEASE/PHOSPHATASE FAMILY PROTEIN (AFU_ORTHOLOGUE AFUA_3G09210)"/>
    <property type="match status" value="1"/>
</dbReference>
<protein>
    <recommendedName>
        <fullName evidence="2">Endonuclease/exonuclease/phosphatase domain-containing protein</fullName>
    </recommendedName>
</protein>
<gene>
    <name evidence="3" type="ORF">F4148_18410</name>
</gene>
<evidence type="ECO:0000256" key="1">
    <source>
        <dbReference type="SAM" id="SignalP"/>
    </source>
</evidence>
<dbReference type="InterPro" id="IPR005135">
    <property type="entry name" value="Endo/exonuclease/phosphatase"/>
</dbReference>
<keyword evidence="1" id="KW-0732">Signal</keyword>
<dbReference type="CDD" id="cd04486">
    <property type="entry name" value="YhcR_OBF_like"/>
    <property type="match status" value="1"/>
</dbReference>
<accession>A0A6B1G6B0</accession>
<dbReference type="InterPro" id="IPR013783">
    <property type="entry name" value="Ig-like_fold"/>
</dbReference>
<dbReference type="SUPFAM" id="SSF56219">
    <property type="entry name" value="DNase I-like"/>
    <property type="match status" value="1"/>
</dbReference>
<sequence length="727" mass="77666">MKFRLYPRWPLIVRILLVSALCLAASPAAAAPAPSELPEDLTPIYLIQGDGSSTPLSQKRVTTFGLVSGVQSNGFYLQDPTGDGITKTSDGIFVYTSSAPKVDAGECILVGGAEATEYYDKTELTTPRSLKTLPIDLCGDGSLPAAWAPLPTPNVEPESLLERFEGMLVAFEELQGVVQGPTKRFGNGNVEIALIAEQALPFVQGGRVFQSNPADAAGLIFLGNGLGAELPAAAWGDRVRVRAAQPGMPVLAVIDYSFGKYLLLLLPGQKVEVLSRHGSKEQTAQPDAGAFRICSFNVLALGRGLDQLRDAAEYEAALRQRAEAIAGGLQNCEIVGLQETGKPEDAENLARVLTEISGLDYSAVAFAGPGTASRDFPLTNSLLVRDDRVTVLNAENVQACTRFSFRVRLVPGQCPARRLPLFSRPPLVADLLVSGPWEEDYPLTVVVNHWRSKRGVESVNVVHRTLQAEHVASIVQARLDTDPDAHVVVLGDLNDFEMSKPVETLRYGPEDADGAAREPGHVLLWHAFDALPLQDRYTFIFNGGSQTLDHLLLTPGMMTDFGGMDIAHINADFPIAQPGGTEGIPGLSPEYGSSDHDPLVLTVRPGGGAWIAGNAQIPNTPVELADSGGTVIARTQSDALGEFRFFDLRPGAYSLRFALPEQVTLLPPADVSDGSSVAIIRVEVEPGRATVVELSARDRRAEAGAASALFSIYYGSEAAEQVSTSDP</sequence>
<dbReference type="InterPro" id="IPR036691">
    <property type="entry name" value="Endo/exonu/phosph_ase_sf"/>
</dbReference>
<dbReference type="EMBL" id="VYDA01000649">
    <property type="protein sequence ID" value="MYH63631.1"/>
    <property type="molecule type" value="Genomic_DNA"/>
</dbReference>
<dbReference type="AlphaFoldDB" id="A0A6B1G6B0"/>
<feature type="chain" id="PRO_5025450458" description="Endonuclease/exonuclease/phosphatase domain-containing protein" evidence="1">
    <location>
        <begin position="31"/>
        <end position="727"/>
    </location>
</feature>
<proteinExistence type="predicted"/>
<evidence type="ECO:0000259" key="2">
    <source>
        <dbReference type="Pfam" id="PF19580"/>
    </source>
</evidence>
<dbReference type="Gene3D" id="2.60.40.10">
    <property type="entry name" value="Immunoglobulins"/>
    <property type="match status" value="1"/>
</dbReference>
<evidence type="ECO:0000313" key="3">
    <source>
        <dbReference type="EMBL" id="MYH63631.1"/>
    </source>
</evidence>
<dbReference type="Gene3D" id="3.60.10.10">
    <property type="entry name" value="Endonuclease/exonuclease/phosphatase"/>
    <property type="match status" value="1"/>
</dbReference>
<dbReference type="Pfam" id="PF19580">
    <property type="entry name" value="Exo_endo_phos_3"/>
    <property type="match status" value="1"/>
</dbReference>